<comment type="caution">
    <text evidence="2">The sequence shown here is derived from an EMBL/GenBank/DDBJ whole genome shotgun (WGS) entry which is preliminary data.</text>
</comment>
<sequence>MTGMTMASSTMSPSSSNPVGNTQGNPSDFRSPPRQFQLPRDPPFGMPTTMMANLHNFQHLENPNAGFSPSASVVGNRVIPQALNNASVLSLRQQMDESNHDMVNMLTQQL</sequence>
<evidence type="ECO:0000313" key="2">
    <source>
        <dbReference type="EMBL" id="MCI32695.1"/>
    </source>
</evidence>
<feature type="compositionally biased region" description="Polar residues" evidence="1">
    <location>
        <begin position="17"/>
        <end position="28"/>
    </location>
</feature>
<protein>
    <submittedName>
        <fullName evidence="2">Uncharacterized protein</fullName>
    </submittedName>
</protein>
<feature type="region of interest" description="Disordered" evidence="1">
    <location>
        <begin position="1"/>
        <end position="47"/>
    </location>
</feature>
<reference evidence="2 3" key="1">
    <citation type="journal article" date="2018" name="Front. Plant Sci.">
        <title>Red Clover (Trifolium pratense) and Zigzag Clover (T. medium) - A Picture of Genomic Similarities and Differences.</title>
        <authorList>
            <person name="Dluhosova J."/>
            <person name="Istvanek J."/>
            <person name="Nedelnik J."/>
            <person name="Repkova J."/>
        </authorList>
    </citation>
    <scope>NUCLEOTIDE SEQUENCE [LARGE SCALE GENOMIC DNA]</scope>
    <source>
        <strain evidence="3">cv. 10/8</strain>
        <tissue evidence="2">Leaf</tissue>
    </source>
</reference>
<dbReference type="Proteomes" id="UP000265520">
    <property type="component" value="Unassembled WGS sequence"/>
</dbReference>
<name>A0A392RAW0_9FABA</name>
<evidence type="ECO:0000256" key="1">
    <source>
        <dbReference type="SAM" id="MobiDB-lite"/>
    </source>
</evidence>
<dbReference type="EMBL" id="LXQA010197882">
    <property type="protein sequence ID" value="MCI32695.1"/>
    <property type="molecule type" value="Genomic_DNA"/>
</dbReference>
<evidence type="ECO:0000313" key="3">
    <source>
        <dbReference type="Proteomes" id="UP000265520"/>
    </source>
</evidence>
<proteinExistence type="predicted"/>
<feature type="non-terminal residue" evidence="2">
    <location>
        <position position="110"/>
    </location>
</feature>
<dbReference type="AlphaFoldDB" id="A0A392RAW0"/>
<feature type="compositionally biased region" description="Low complexity" evidence="1">
    <location>
        <begin position="1"/>
        <end position="16"/>
    </location>
</feature>
<accession>A0A392RAW0</accession>
<keyword evidence="3" id="KW-1185">Reference proteome</keyword>
<organism evidence="2 3">
    <name type="scientific">Trifolium medium</name>
    <dbReference type="NCBI Taxonomy" id="97028"/>
    <lineage>
        <taxon>Eukaryota</taxon>
        <taxon>Viridiplantae</taxon>
        <taxon>Streptophyta</taxon>
        <taxon>Embryophyta</taxon>
        <taxon>Tracheophyta</taxon>
        <taxon>Spermatophyta</taxon>
        <taxon>Magnoliopsida</taxon>
        <taxon>eudicotyledons</taxon>
        <taxon>Gunneridae</taxon>
        <taxon>Pentapetalae</taxon>
        <taxon>rosids</taxon>
        <taxon>fabids</taxon>
        <taxon>Fabales</taxon>
        <taxon>Fabaceae</taxon>
        <taxon>Papilionoideae</taxon>
        <taxon>50 kb inversion clade</taxon>
        <taxon>NPAAA clade</taxon>
        <taxon>Hologalegina</taxon>
        <taxon>IRL clade</taxon>
        <taxon>Trifolieae</taxon>
        <taxon>Trifolium</taxon>
    </lineage>
</organism>